<dbReference type="EMBL" id="JBHRYA010000003">
    <property type="protein sequence ID" value="MFC3715557.1"/>
    <property type="molecule type" value="Genomic_DNA"/>
</dbReference>
<dbReference type="Proteomes" id="UP001595705">
    <property type="component" value="Unassembled WGS sequence"/>
</dbReference>
<keyword evidence="1" id="KW-0472">Membrane</keyword>
<dbReference type="RefSeq" id="WP_386742665.1">
    <property type="nucleotide sequence ID" value="NZ_JBHRYA010000003.1"/>
</dbReference>
<evidence type="ECO:0000256" key="1">
    <source>
        <dbReference type="SAM" id="Phobius"/>
    </source>
</evidence>
<keyword evidence="1" id="KW-1133">Transmembrane helix</keyword>
<protein>
    <submittedName>
        <fullName evidence="3">Uncharacterized protein</fullName>
    </submittedName>
</protein>
<gene>
    <name evidence="3" type="ORF">ACFONC_05260</name>
</gene>
<feature type="transmembrane region" description="Helical" evidence="1">
    <location>
        <begin position="65"/>
        <end position="85"/>
    </location>
</feature>
<name>A0ABV7XHF4_9GAMM</name>
<proteinExistence type="predicted"/>
<evidence type="ECO:0000313" key="3">
    <source>
        <dbReference type="EMBL" id="MFC3715557.1"/>
    </source>
</evidence>
<evidence type="ECO:0000256" key="2">
    <source>
        <dbReference type="SAM" id="SignalP"/>
    </source>
</evidence>
<feature type="chain" id="PRO_5046909848" evidence="2">
    <location>
        <begin position="21"/>
        <end position="98"/>
    </location>
</feature>
<organism evidence="3 4">
    <name type="scientific">Luteimonas soli</name>
    <dbReference type="NCBI Taxonomy" id="1648966"/>
    <lineage>
        <taxon>Bacteria</taxon>
        <taxon>Pseudomonadati</taxon>
        <taxon>Pseudomonadota</taxon>
        <taxon>Gammaproteobacteria</taxon>
        <taxon>Lysobacterales</taxon>
        <taxon>Lysobacteraceae</taxon>
        <taxon>Luteimonas</taxon>
    </lineage>
</organism>
<feature type="signal peptide" evidence="2">
    <location>
        <begin position="1"/>
        <end position="20"/>
    </location>
</feature>
<feature type="transmembrane region" description="Helical" evidence="1">
    <location>
        <begin position="34"/>
        <end position="53"/>
    </location>
</feature>
<reference evidence="4" key="1">
    <citation type="journal article" date="2019" name="Int. J. Syst. Evol. Microbiol.">
        <title>The Global Catalogue of Microorganisms (GCM) 10K type strain sequencing project: providing services to taxonomists for standard genome sequencing and annotation.</title>
        <authorList>
            <consortium name="The Broad Institute Genomics Platform"/>
            <consortium name="The Broad Institute Genome Sequencing Center for Infectious Disease"/>
            <person name="Wu L."/>
            <person name="Ma J."/>
        </authorList>
    </citation>
    <scope>NUCLEOTIDE SEQUENCE [LARGE SCALE GENOMIC DNA]</scope>
    <source>
        <strain evidence="4">KCTC 42441</strain>
    </source>
</reference>
<keyword evidence="1" id="KW-0812">Transmembrane</keyword>
<keyword evidence="2" id="KW-0732">Signal</keyword>
<sequence length="98" mass="10134">MAALACGVCCVLPIALPAIALTTAGSVLAWLGSAHAWATGLAVVLVLAGWLWTWRQSLKSKAWPASTTLWLMGTATLALGGALTWPRIEPLVIGALRG</sequence>
<comment type="caution">
    <text evidence="3">The sequence shown here is derived from an EMBL/GenBank/DDBJ whole genome shotgun (WGS) entry which is preliminary data.</text>
</comment>
<keyword evidence="4" id="KW-1185">Reference proteome</keyword>
<evidence type="ECO:0000313" key="4">
    <source>
        <dbReference type="Proteomes" id="UP001595705"/>
    </source>
</evidence>
<accession>A0ABV7XHF4</accession>